<dbReference type="AlphaFoldDB" id="A0AAV9JBY4"/>
<name>A0AAV9JBY4_9PEZI</name>
<evidence type="ECO:0000256" key="1">
    <source>
        <dbReference type="SAM" id="MobiDB-lite"/>
    </source>
</evidence>
<feature type="compositionally biased region" description="Basic and acidic residues" evidence="1">
    <location>
        <begin position="50"/>
        <end position="62"/>
    </location>
</feature>
<protein>
    <submittedName>
        <fullName evidence="2">Uncharacterized protein</fullName>
    </submittedName>
</protein>
<evidence type="ECO:0000313" key="3">
    <source>
        <dbReference type="Proteomes" id="UP001324427"/>
    </source>
</evidence>
<gene>
    <name evidence="2" type="ORF">LTR36_006229</name>
</gene>
<feature type="compositionally biased region" description="Low complexity" evidence="1">
    <location>
        <begin position="77"/>
        <end position="93"/>
    </location>
</feature>
<reference evidence="2 3" key="1">
    <citation type="submission" date="2021-11" db="EMBL/GenBank/DDBJ databases">
        <title>Black yeast isolated from Biological Soil Crust.</title>
        <authorList>
            <person name="Kurbessoian T."/>
        </authorList>
    </citation>
    <scope>NUCLEOTIDE SEQUENCE [LARGE SCALE GENOMIC DNA]</scope>
    <source>
        <strain evidence="2 3">CCFEE 5522</strain>
    </source>
</reference>
<dbReference type="Proteomes" id="UP001324427">
    <property type="component" value="Unassembled WGS sequence"/>
</dbReference>
<feature type="region of interest" description="Disordered" evidence="1">
    <location>
        <begin position="33"/>
        <end position="127"/>
    </location>
</feature>
<feature type="compositionally biased region" description="Low complexity" evidence="1">
    <location>
        <begin position="118"/>
        <end position="127"/>
    </location>
</feature>
<proteinExistence type="predicted"/>
<sequence>MAEGQKAAEETKGVVKGLGQVSEGLRKNINSFADNIVGGNKGTTTGTHGAYDETRDEARANRDIIGGSATSGLGHNTAGTGTGTSTATTGTSGDVHPDAKKLGSNIEQALDPDKHKTTTTTTPATTS</sequence>
<comment type="caution">
    <text evidence="2">The sequence shown here is derived from an EMBL/GenBank/DDBJ whole genome shotgun (WGS) entry which is preliminary data.</text>
</comment>
<dbReference type="EMBL" id="JAVFHQ010000039">
    <property type="protein sequence ID" value="KAK4542657.1"/>
    <property type="molecule type" value="Genomic_DNA"/>
</dbReference>
<accession>A0AAV9JBY4</accession>
<keyword evidence="3" id="KW-1185">Reference proteome</keyword>
<organism evidence="2 3">
    <name type="scientific">Oleoguttula mirabilis</name>
    <dbReference type="NCBI Taxonomy" id="1507867"/>
    <lineage>
        <taxon>Eukaryota</taxon>
        <taxon>Fungi</taxon>
        <taxon>Dikarya</taxon>
        <taxon>Ascomycota</taxon>
        <taxon>Pezizomycotina</taxon>
        <taxon>Dothideomycetes</taxon>
        <taxon>Dothideomycetidae</taxon>
        <taxon>Mycosphaerellales</taxon>
        <taxon>Teratosphaeriaceae</taxon>
        <taxon>Oleoguttula</taxon>
    </lineage>
</organism>
<evidence type="ECO:0000313" key="2">
    <source>
        <dbReference type="EMBL" id="KAK4542657.1"/>
    </source>
</evidence>